<organism evidence="1 2">
    <name type="scientific">Verminephrobacter eiseniae (strain EF01-2)</name>
    <dbReference type="NCBI Taxonomy" id="391735"/>
    <lineage>
        <taxon>Bacteria</taxon>
        <taxon>Pseudomonadati</taxon>
        <taxon>Pseudomonadota</taxon>
        <taxon>Betaproteobacteria</taxon>
        <taxon>Burkholderiales</taxon>
        <taxon>Comamonadaceae</taxon>
        <taxon>Verminephrobacter</taxon>
    </lineage>
</organism>
<dbReference type="AlphaFoldDB" id="A1WJH8"/>
<evidence type="ECO:0000313" key="2">
    <source>
        <dbReference type="Proteomes" id="UP000000374"/>
    </source>
</evidence>
<dbReference type="Proteomes" id="UP000000374">
    <property type="component" value="Chromosome"/>
</dbReference>
<protein>
    <submittedName>
        <fullName evidence="1">Uncharacterized protein</fullName>
    </submittedName>
</protein>
<sequence length="192" mass="21176">MRRRPMPMRGNPPGKSGAMRCAGIGPIALRWQTRRAMTAAPRLRCRRSIVGAAKPVSRHRSSVGLRWPSKRSAALHRLPIRSVWAACCASRCAPMAARRLRHLTGDATLAPNRLCRRHCTLDRPMPLHIPSIAVPGRGVLLRDEPSEAACEMLTCLADVLQRLPLSGAPVCLPDEQAQAHREAGQFRQAQPR</sequence>
<reference evidence="2" key="1">
    <citation type="submission" date="2006-12" db="EMBL/GenBank/DDBJ databases">
        <title>Complete sequence of chromosome 1 of Verminephrobacter eiseniae EF01-2.</title>
        <authorList>
            <person name="Copeland A."/>
            <person name="Lucas S."/>
            <person name="Lapidus A."/>
            <person name="Barry K."/>
            <person name="Detter J.C."/>
            <person name="Glavina del Rio T."/>
            <person name="Dalin E."/>
            <person name="Tice H."/>
            <person name="Pitluck S."/>
            <person name="Chertkov O."/>
            <person name="Brettin T."/>
            <person name="Bruce D."/>
            <person name="Han C."/>
            <person name="Tapia R."/>
            <person name="Gilna P."/>
            <person name="Schmutz J."/>
            <person name="Larimer F."/>
            <person name="Land M."/>
            <person name="Hauser L."/>
            <person name="Kyrpides N."/>
            <person name="Kim E."/>
            <person name="Stahl D."/>
            <person name="Richardson P."/>
        </authorList>
    </citation>
    <scope>NUCLEOTIDE SEQUENCE [LARGE SCALE GENOMIC DNA]</scope>
    <source>
        <strain evidence="2">EF01-2</strain>
    </source>
</reference>
<proteinExistence type="predicted"/>
<accession>A1WJH8</accession>
<keyword evidence="2" id="KW-1185">Reference proteome</keyword>
<name>A1WJH8_VEREI</name>
<dbReference type="eggNOG" id="COG2084">
    <property type="taxonomic scope" value="Bacteria"/>
</dbReference>
<dbReference type="eggNOG" id="COG3347">
    <property type="taxonomic scope" value="Bacteria"/>
</dbReference>
<dbReference type="KEGG" id="vei:Veis_2035"/>
<dbReference type="HOGENOM" id="CLU_1414650_0_0_4"/>
<gene>
    <name evidence="1" type="ordered locus">Veis_2035</name>
</gene>
<dbReference type="EMBL" id="CP000542">
    <property type="protein sequence ID" value="ABM57785.1"/>
    <property type="molecule type" value="Genomic_DNA"/>
</dbReference>
<evidence type="ECO:0000313" key="1">
    <source>
        <dbReference type="EMBL" id="ABM57785.1"/>
    </source>
</evidence>